<dbReference type="EMBL" id="JAGDFM010000029">
    <property type="protein sequence ID" value="KAG7390647.1"/>
    <property type="molecule type" value="Genomic_DNA"/>
</dbReference>
<dbReference type="Proteomes" id="UP000694044">
    <property type="component" value="Unassembled WGS sequence"/>
</dbReference>
<protein>
    <submittedName>
        <fullName evidence="1">Uncharacterized protein</fullName>
    </submittedName>
</protein>
<dbReference type="OrthoDB" id="167544at2759"/>
<organism evidence="1 2">
    <name type="scientific">Phytophthora pseudosyringae</name>
    <dbReference type="NCBI Taxonomy" id="221518"/>
    <lineage>
        <taxon>Eukaryota</taxon>
        <taxon>Sar</taxon>
        <taxon>Stramenopiles</taxon>
        <taxon>Oomycota</taxon>
        <taxon>Peronosporomycetes</taxon>
        <taxon>Peronosporales</taxon>
        <taxon>Peronosporaceae</taxon>
        <taxon>Phytophthora</taxon>
    </lineage>
</organism>
<accession>A0A8T1WAL1</accession>
<keyword evidence="2" id="KW-1185">Reference proteome</keyword>
<name>A0A8T1WAL1_9STRA</name>
<dbReference type="AlphaFoldDB" id="A0A8T1WAL1"/>
<proteinExistence type="predicted"/>
<evidence type="ECO:0000313" key="1">
    <source>
        <dbReference type="EMBL" id="KAG7390647.1"/>
    </source>
</evidence>
<comment type="caution">
    <text evidence="1">The sequence shown here is derived from an EMBL/GenBank/DDBJ whole genome shotgun (WGS) entry which is preliminary data.</text>
</comment>
<gene>
    <name evidence="1" type="ORF">PHYPSEUDO_007109</name>
</gene>
<evidence type="ECO:0000313" key="2">
    <source>
        <dbReference type="Proteomes" id="UP000694044"/>
    </source>
</evidence>
<sequence>MEIPAAGAGVVPTQTSKETQTCLYPSKRCENPRGVKRNGELHNFCDVHRNKANFNQRCLEHKRKYQREAAPPAISLPPELLQSIPAPLPALPPLDNAISSDELPSTTLEPEDIWILQELLKADNEQADGGQFP</sequence>
<reference evidence="1" key="1">
    <citation type="submission" date="2021-02" db="EMBL/GenBank/DDBJ databases">
        <authorList>
            <person name="Palmer J.M."/>
        </authorList>
    </citation>
    <scope>NUCLEOTIDE SEQUENCE</scope>
    <source>
        <strain evidence="1">SCRP734</strain>
    </source>
</reference>